<dbReference type="EMBL" id="MINN01000070">
    <property type="protein sequence ID" value="OIU72826.1"/>
    <property type="molecule type" value="Genomic_DNA"/>
</dbReference>
<proteinExistence type="predicted"/>
<name>A0A1J6W5I6_9BACI</name>
<reference evidence="1 2" key="1">
    <citation type="submission" date="2016-09" db="EMBL/GenBank/DDBJ databases">
        <title>Bacillus aquimaris SAMM genome sequence reveals colonization and biosurfactant production capacities.</title>
        <authorList>
            <person name="Waghmode S.R."/>
            <person name="Suryavanshi M.V."/>
        </authorList>
    </citation>
    <scope>NUCLEOTIDE SEQUENCE [LARGE SCALE GENOMIC DNA]</scope>
    <source>
        <strain evidence="1 2">SAMM</strain>
    </source>
</reference>
<organism evidence="1 2">
    <name type="scientific">Rossellomorea aquimaris</name>
    <dbReference type="NCBI Taxonomy" id="189382"/>
    <lineage>
        <taxon>Bacteria</taxon>
        <taxon>Bacillati</taxon>
        <taxon>Bacillota</taxon>
        <taxon>Bacilli</taxon>
        <taxon>Bacillales</taxon>
        <taxon>Bacillaceae</taxon>
        <taxon>Rossellomorea</taxon>
    </lineage>
</organism>
<sequence>MHCFCQQKEIWELKLEGDVGADPIWCNRCGCNFDLEDLPITSELKNEVREWASVYGEWIDWDKDILIPNGIEMEEKHNIQGAVLTEKIKVELRGKYKVKFSFSTLARHYTNEKF</sequence>
<evidence type="ECO:0000313" key="2">
    <source>
        <dbReference type="Proteomes" id="UP000182062"/>
    </source>
</evidence>
<gene>
    <name evidence="1" type="ORF">BHE18_02875</name>
</gene>
<accession>A0A1J6W5I6</accession>
<dbReference type="OrthoDB" id="2084083at2"/>
<evidence type="ECO:0000313" key="1">
    <source>
        <dbReference type="EMBL" id="OIU72826.1"/>
    </source>
</evidence>
<keyword evidence="2" id="KW-1185">Reference proteome</keyword>
<comment type="caution">
    <text evidence="1">The sequence shown here is derived from an EMBL/GenBank/DDBJ whole genome shotgun (WGS) entry which is preliminary data.</text>
</comment>
<dbReference type="AlphaFoldDB" id="A0A1J6W5I6"/>
<dbReference type="Proteomes" id="UP000182062">
    <property type="component" value="Unassembled WGS sequence"/>
</dbReference>
<protein>
    <submittedName>
        <fullName evidence="1">Uncharacterized protein</fullName>
    </submittedName>
</protein>